<organism evidence="1">
    <name type="scientific">Leptocylindrus danicus</name>
    <dbReference type="NCBI Taxonomy" id="163516"/>
    <lineage>
        <taxon>Eukaryota</taxon>
        <taxon>Sar</taxon>
        <taxon>Stramenopiles</taxon>
        <taxon>Ochrophyta</taxon>
        <taxon>Bacillariophyta</taxon>
        <taxon>Coscinodiscophyceae</taxon>
        <taxon>Chaetocerotophycidae</taxon>
        <taxon>Leptocylindrales</taxon>
        <taxon>Leptocylindraceae</taxon>
        <taxon>Leptocylindrus</taxon>
    </lineage>
</organism>
<evidence type="ECO:0000313" key="1">
    <source>
        <dbReference type="EMBL" id="CAD9590551.1"/>
    </source>
</evidence>
<proteinExistence type="predicted"/>
<sequence>MNTPTYFAPMTPESSTSYSYSTPVMPAPPRAGCVTAADHAHQHIIDSCLVLPDLDQDDFIGNESSSRMIHMSPLKMRRRLAPRLRPRGVQVVPAYDEQINGIFASTTSHCAPAASSFEECNCEDASPLTPLKRLVFSDASEHFAASSIPQ</sequence>
<gene>
    <name evidence="1" type="ORF">LDAN0321_LOCUS13253</name>
</gene>
<dbReference type="AlphaFoldDB" id="A0A7S2PDF8"/>
<dbReference type="EMBL" id="HBGY01021055">
    <property type="protein sequence ID" value="CAD9590551.1"/>
    <property type="molecule type" value="Transcribed_RNA"/>
</dbReference>
<protein>
    <submittedName>
        <fullName evidence="1">Uncharacterized protein</fullName>
    </submittedName>
</protein>
<accession>A0A7S2PDF8</accession>
<reference evidence="1" key="1">
    <citation type="submission" date="2021-01" db="EMBL/GenBank/DDBJ databases">
        <authorList>
            <person name="Corre E."/>
            <person name="Pelletier E."/>
            <person name="Niang G."/>
            <person name="Scheremetjew M."/>
            <person name="Finn R."/>
            <person name="Kale V."/>
            <person name="Holt S."/>
            <person name="Cochrane G."/>
            <person name="Meng A."/>
            <person name="Brown T."/>
            <person name="Cohen L."/>
        </authorList>
    </citation>
    <scope>NUCLEOTIDE SEQUENCE</scope>
    <source>
        <strain evidence="1">B650</strain>
    </source>
</reference>
<name>A0A7S2PDF8_9STRA</name>